<evidence type="ECO:0000259" key="15">
    <source>
        <dbReference type="Pfam" id="PF23256"/>
    </source>
</evidence>
<dbReference type="InterPro" id="IPR006153">
    <property type="entry name" value="Cation/H_exchanger_TM"/>
</dbReference>
<evidence type="ECO:0000256" key="4">
    <source>
        <dbReference type="ARBA" id="ARBA00022448"/>
    </source>
</evidence>
<evidence type="ECO:0000256" key="5">
    <source>
        <dbReference type="ARBA" id="ARBA00022449"/>
    </source>
</evidence>
<dbReference type="PANTHER" id="PTHR32468:SF164">
    <property type="entry name" value="OS05G0485000 PROTEIN"/>
    <property type="match status" value="1"/>
</dbReference>
<evidence type="ECO:0000256" key="7">
    <source>
        <dbReference type="ARBA" id="ARBA00022692"/>
    </source>
</evidence>
<dbReference type="Proteomes" id="UP000623129">
    <property type="component" value="Unassembled WGS sequence"/>
</dbReference>
<feature type="transmembrane region" description="Helical" evidence="13">
    <location>
        <begin position="120"/>
        <end position="140"/>
    </location>
</feature>
<feature type="transmembrane region" description="Helical" evidence="13">
    <location>
        <begin position="286"/>
        <end position="315"/>
    </location>
</feature>
<feature type="transmembrane region" description="Helical" evidence="13">
    <location>
        <begin position="335"/>
        <end position="351"/>
    </location>
</feature>
<comment type="similarity">
    <text evidence="12">Belongs to the monovalent cation:proton antiporter 2 (CPA2) transporter (TC 2.A.37) family. CHX (TC 2.A.37.4) subfamily.</text>
</comment>
<dbReference type="GO" id="GO:0016020">
    <property type="term" value="C:membrane"/>
    <property type="evidence" value="ECO:0007669"/>
    <property type="project" value="UniProtKB-SubCell"/>
</dbReference>
<dbReference type="GO" id="GO:0009941">
    <property type="term" value="C:chloroplast envelope"/>
    <property type="evidence" value="ECO:0007669"/>
    <property type="project" value="UniProtKB-SubCell"/>
</dbReference>
<feature type="transmembrane region" description="Helical" evidence="13">
    <location>
        <begin position="181"/>
        <end position="203"/>
    </location>
</feature>
<evidence type="ECO:0000256" key="3">
    <source>
        <dbReference type="ARBA" id="ARBA00004141"/>
    </source>
</evidence>
<evidence type="ECO:0000256" key="12">
    <source>
        <dbReference type="ARBA" id="ARBA00038341"/>
    </source>
</evidence>
<feature type="transmembrane region" description="Helical" evidence="13">
    <location>
        <begin position="427"/>
        <end position="446"/>
    </location>
</feature>
<dbReference type="OrthoDB" id="2687058at2759"/>
<dbReference type="InterPro" id="IPR057291">
    <property type="entry name" value="CHX17_2nd"/>
</dbReference>
<feature type="domain" description="Cation/H(+) antiporter central" evidence="15">
    <location>
        <begin position="502"/>
        <end position="637"/>
    </location>
</feature>
<dbReference type="EMBL" id="SWLB01000026">
    <property type="protein sequence ID" value="KAF3321882.1"/>
    <property type="molecule type" value="Genomic_DNA"/>
</dbReference>
<dbReference type="Pfam" id="PF00999">
    <property type="entry name" value="Na_H_Exchanger"/>
    <property type="match status" value="1"/>
</dbReference>
<feature type="transmembrane region" description="Helical" evidence="13">
    <location>
        <begin position="363"/>
        <end position="388"/>
    </location>
</feature>
<feature type="domain" description="Cation/H(+) antiporter C-terminal" evidence="16">
    <location>
        <begin position="648"/>
        <end position="811"/>
    </location>
</feature>
<reference evidence="17" key="1">
    <citation type="submission" date="2020-01" db="EMBL/GenBank/DDBJ databases">
        <title>Genome sequence of Kobresia littledalei, the first chromosome-level genome in the family Cyperaceae.</title>
        <authorList>
            <person name="Qu G."/>
        </authorList>
    </citation>
    <scope>NUCLEOTIDE SEQUENCE</scope>
    <source>
        <strain evidence="17">C.B.Clarke</strain>
        <tissue evidence="17">Leaf</tissue>
    </source>
</reference>
<evidence type="ECO:0000256" key="13">
    <source>
        <dbReference type="SAM" id="Phobius"/>
    </source>
</evidence>
<evidence type="ECO:0000259" key="14">
    <source>
        <dbReference type="Pfam" id="PF00999"/>
    </source>
</evidence>
<keyword evidence="5" id="KW-0050">Antiport</keyword>
<keyword evidence="9 13" id="KW-1133">Transmembrane helix</keyword>
<keyword evidence="18" id="KW-1185">Reference proteome</keyword>
<keyword evidence="7 13" id="KW-0812">Transmembrane</keyword>
<dbReference type="AlphaFoldDB" id="A0A833V337"/>
<sequence>MMHLSKNEKLSTNMAKNVAHVTFNNNSGVICYSPMLITTNGIWKGINPLDYSLPLFILQMTIIVVMTRILVVLLKPFRQPRVIAEIMAGVILGPSILGRIKKFGEMVFPQQSFLTLETVAHLGLLYFLFLVGVEMDVAVIRRSGKKALVIAAAGMALPFCIGTATSFVFRHQISKNIHQSAFLLFLGVALSVTAFPVLARILAEIKLLNSDLGRIAMSAAIINDMCAWVLLALAIAIAEVKGNAFSSLYVLFSGLGFVLVCFFVVRPIMWWLMRRTPEDENISDGNVCLILAGVMFAGVVTDAIGIHSVFGAFVYGLVIPNGPVSIILVEKLEDFVTILLLPLFFAISGLRTDVTKLRDPITVGLLVLVFVLASIGKIVGTILIAALYDTPFNEGLALGFLMNTRGLVEMIVLNIGRDKQVLDDQSFATMVLVSVLMTALVTPVVTGMHRGSRRMIGYKRRNLQLSNPDSELRMLACVHTPRNVPSIISLLGIANPTKRSPIFVYALHLVELTGRASNMLILHSTANSTPLSSRTPHKSNTSSFPHIFSAFESYEQHAGGVSVQPLTTVSPYSTMHEDVCVLAEDKHVSLIVIPFHKQQTVDGGMEAMNSSIKDLNETILSTAPCSVAVFVDRGLSSSTVRLATSRYVMLLFFGGPDDCEALAFAMRMIDNPSISLTILRFLPLEEQQSAVSSSSAVNNYPMANANSAEGYQRMLDEECLHEFRVRTVGRDCVNYIEKFVSNSEEAVSTIRKMESRHELFIVGRSYKNASTELTTGLKEWTDCPELGPIGDILVSSDFSMVVSVLVIQQYVPEGAQPVPVTAMRQGMQSPMNNQPVQQYLNNANVRMSNLTSSPIQPFNVGWN</sequence>
<dbReference type="GO" id="GO:0006813">
    <property type="term" value="P:potassium ion transport"/>
    <property type="evidence" value="ECO:0007669"/>
    <property type="project" value="UniProtKB-KW"/>
</dbReference>
<evidence type="ECO:0000256" key="11">
    <source>
        <dbReference type="ARBA" id="ARBA00023136"/>
    </source>
</evidence>
<organism evidence="17 18">
    <name type="scientific">Carex littledalei</name>
    <dbReference type="NCBI Taxonomy" id="544730"/>
    <lineage>
        <taxon>Eukaryota</taxon>
        <taxon>Viridiplantae</taxon>
        <taxon>Streptophyta</taxon>
        <taxon>Embryophyta</taxon>
        <taxon>Tracheophyta</taxon>
        <taxon>Spermatophyta</taxon>
        <taxon>Magnoliopsida</taxon>
        <taxon>Liliopsida</taxon>
        <taxon>Poales</taxon>
        <taxon>Cyperaceae</taxon>
        <taxon>Cyperoideae</taxon>
        <taxon>Cariceae</taxon>
        <taxon>Carex</taxon>
        <taxon>Carex subgen. Euthyceras</taxon>
    </lineage>
</organism>
<evidence type="ECO:0000259" key="16">
    <source>
        <dbReference type="Pfam" id="PF23259"/>
    </source>
</evidence>
<dbReference type="GO" id="GO:0015297">
    <property type="term" value="F:antiporter activity"/>
    <property type="evidence" value="ECO:0007669"/>
    <property type="project" value="UniProtKB-KW"/>
</dbReference>
<dbReference type="Pfam" id="PF23259">
    <property type="entry name" value="CHX17_C"/>
    <property type="match status" value="1"/>
</dbReference>
<comment type="subcellular location">
    <subcellularLocation>
        <location evidence="3">Membrane</location>
        <topology evidence="3">Multi-pass membrane protein</topology>
    </subcellularLocation>
    <subcellularLocation>
        <location evidence="2">Plastid</location>
        <location evidence="2">Chloroplast envelope</location>
    </subcellularLocation>
</comment>
<keyword evidence="10" id="KW-0406">Ion transport</keyword>
<evidence type="ECO:0000313" key="18">
    <source>
        <dbReference type="Proteomes" id="UP000623129"/>
    </source>
</evidence>
<name>A0A833V337_9POAL</name>
<feature type="transmembrane region" description="Helical" evidence="13">
    <location>
        <begin position="51"/>
        <end position="70"/>
    </location>
</feature>
<gene>
    <name evidence="17" type="ORF">FCM35_KLT14098</name>
</gene>
<dbReference type="Gene3D" id="1.20.1530.20">
    <property type="match status" value="1"/>
</dbReference>
<comment type="function">
    <text evidence="1">May function as sodium-coupled metabolite transporter across the chloroplast envelope.</text>
</comment>
<keyword evidence="8" id="KW-0630">Potassium</keyword>
<evidence type="ECO:0000256" key="10">
    <source>
        <dbReference type="ARBA" id="ARBA00023065"/>
    </source>
</evidence>
<comment type="caution">
    <text evidence="17">The sequence shown here is derived from an EMBL/GenBank/DDBJ whole genome shotgun (WGS) entry which is preliminary data.</text>
</comment>
<evidence type="ECO:0000256" key="8">
    <source>
        <dbReference type="ARBA" id="ARBA00022958"/>
    </source>
</evidence>
<protein>
    <submittedName>
        <fullName evidence="17">Cation/H(+) antiporter 15</fullName>
    </submittedName>
</protein>
<feature type="transmembrane region" description="Helical" evidence="13">
    <location>
        <begin position="147"/>
        <end position="169"/>
    </location>
</feature>
<feature type="transmembrane region" description="Helical" evidence="13">
    <location>
        <begin position="215"/>
        <end position="238"/>
    </location>
</feature>
<dbReference type="PANTHER" id="PTHR32468">
    <property type="entry name" value="CATION/H + ANTIPORTER"/>
    <property type="match status" value="1"/>
</dbReference>
<accession>A0A833V337</accession>
<keyword evidence="4" id="KW-0813">Transport</keyword>
<feature type="domain" description="Cation/H+ exchanger transmembrane" evidence="14">
    <location>
        <begin position="66"/>
        <end position="446"/>
    </location>
</feature>
<evidence type="ECO:0000256" key="1">
    <source>
        <dbReference type="ARBA" id="ARBA00003198"/>
    </source>
</evidence>
<feature type="transmembrane region" description="Helical" evidence="13">
    <location>
        <begin position="244"/>
        <end position="265"/>
    </location>
</feature>
<evidence type="ECO:0000313" key="17">
    <source>
        <dbReference type="EMBL" id="KAF3321882.1"/>
    </source>
</evidence>
<dbReference type="GO" id="GO:1902600">
    <property type="term" value="P:proton transmembrane transport"/>
    <property type="evidence" value="ECO:0007669"/>
    <property type="project" value="InterPro"/>
</dbReference>
<evidence type="ECO:0000256" key="9">
    <source>
        <dbReference type="ARBA" id="ARBA00022989"/>
    </source>
</evidence>
<evidence type="ECO:0000256" key="6">
    <source>
        <dbReference type="ARBA" id="ARBA00022538"/>
    </source>
</evidence>
<feature type="transmembrane region" description="Helical" evidence="13">
    <location>
        <begin position="82"/>
        <end position="100"/>
    </location>
</feature>
<proteinExistence type="inferred from homology"/>
<evidence type="ECO:0000256" key="2">
    <source>
        <dbReference type="ARBA" id="ARBA00004119"/>
    </source>
</evidence>
<dbReference type="FunFam" id="1.20.1530.20:FF:000003">
    <property type="entry name" value="Cation/H(+) antiporter 15"/>
    <property type="match status" value="1"/>
</dbReference>
<dbReference type="GO" id="GO:0006885">
    <property type="term" value="P:regulation of pH"/>
    <property type="evidence" value="ECO:0007669"/>
    <property type="project" value="UniProtKB-ARBA"/>
</dbReference>
<keyword evidence="6" id="KW-0633">Potassium transport</keyword>
<keyword evidence="11 13" id="KW-0472">Membrane</keyword>
<dbReference type="GO" id="GO:0012505">
    <property type="term" value="C:endomembrane system"/>
    <property type="evidence" value="ECO:0007669"/>
    <property type="project" value="TreeGrafter"/>
</dbReference>
<dbReference type="InterPro" id="IPR057290">
    <property type="entry name" value="CHX17_C"/>
</dbReference>
<dbReference type="Pfam" id="PF23256">
    <property type="entry name" value="CHX17_2nd"/>
    <property type="match status" value="1"/>
</dbReference>
<dbReference type="InterPro" id="IPR038770">
    <property type="entry name" value="Na+/solute_symporter_sf"/>
</dbReference>
<dbReference type="InterPro" id="IPR050794">
    <property type="entry name" value="CPA2_transporter"/>
</dbReference>